<accession>A0A0K2GGU5</accession>
<organism evidence="1 2">
    <name type="scientific">Nitrospira moscoviensis</name>
    <dbReference type="NCBI Taxonomy" id="42253"/>
    <lineage>
        <taxon>Bacteria</taxon>
        <taxon>Pseudomonadati</taxon>
        <taxon>Nitrospirota</taxon>
        <taxon>Nitrospiria</taxon>
        <taxon>Nitrospirales</taxon>
        <taxon>Nitrospiraceae</taxon>
        <taxon>Nitrospira</taxon>
    </lineage>
</organism>
<keyword evidence="2" id="KW-1185">Reference proteome</keyword>
<proteinExistence type="predicted"/>
<reference evidence="1 2" key="1">
    <citation type="journal article" date="2015" name="Proc. Natl. Acad. Sci. U.S.A.">
        <title>Expanded metabolic versatility of ubiquitous nitrite-oxidizing bacteria from the genus Nitrospira.</title>
        <authorList>
            <person name="Koch H."/>
            <person name="Lucker S."/>
            <person name="Albertsen M."/>
            <person name="Kitzinger K."/>
            <person name="Herbold C."/>
            <person name="Spieck E."/>
            <person name="Nielsen P.H."/>
            <person name="Wagner M."/>
            <person name="Daims H."/>
        </authorList>
    </citation>
    <scope>NUCLEOTIDE SEQUENCE [LARGE SCALE GENOMIC DNA]</scope>
    <source>
        <strain evidence="1 2">NSP M-1</strain>
    </source>
</reference>
<gene>
    <name evidence="1" type="ORF">NITMOv2_3798</name>
</gene>
<dbReference type="AlphaFoldDB" id="A0A0K2GGU5"/>
<dbReference type="STRING" id="42253.NITMOv2_3798"/>
<evidence type="ECO:0000313" key="1">
    <source>
        <dbReference type="EMBL" id="ALA60188.1"/>
    </source>
</evidence>
<dbReference type="Proteomes" id="UP000069205">
    <property type="component" value="Chromosome"/>
</dbReference>
<name>A0A0K2GGU5_NITMO</name>
<dbReference type="PATRIC" id="fig|42253.5.peg.3745"/>
<dbReference type="EMBL" id="CP011801">
    <property type="protein sequence ID" value="ALA60188.1"/>
    <property type="molecule type" value="Genomic_DNA"/>
</dbReference>
<protein>
    <submittedName>
        <fullName evidence="1">Uncharacterized protein</fullName>
    </submittedName>
</protein>
<dbReference type="KEGG" id="nmv:NITMOv2_3798"/>
<evidence type="ECO:0000313" key="2">
    <source>
        <dbReference type="Proteomes" id="UP000069205"/>
    </source>
</evidence>
<sequence>MIDDDGTGFPEHLDSGIESKVEALQSLDWWRKKYSGEYLRKYVETRCYETALRAVSRRKPLAHGGHP</sequence>